<comment type="cofactor">
    <cofactor evidence="6">
        <name>Zn(2+)</name>
        <dbReference type="ChEBI" id="CHEBI:29105"/>
    </cofactor>
    <text evidence="6">Binds 1 zinc ion per subunit.</text>
</comment>
<dbReference type="PROSITE" id="PS00704">
    <property type="entry name" value="PROK_CO2_ANHYDRASE_1"/>
    <property type="match status" value="1"/>
</dbReference>
<dbReference type="SUPFAM" id="SSF53056">
    <property type="entry name" value="beta-carbonic anhydrase, cab"/>
    <property type="match status" value="1"/>
</dbReference>
<dbReference type="InterPro" id="IPR001765">
    <property type="entry name" value="Carbonic_anhydrase"/>
</dbReference>
<name>A0A0P6XVK3_9CHLR</name>
<dbReference type="Gene3D" id="3.40.1050.10">
    <property type="entry name" value="Carbonic anhydrase"/>
    <property type="match status" value="1"/>
</dbReference>
<reference evidence="8 9" key="1">
    <citation type="submission" date="2015-07" db="EMBL/GenBank/DDBJ databases">
        <title>Genome sequence of Ornatilinea apprima DSM 23815.</title>
        <authorList>
            <person name="Hemp J."/>
            <person name="Ward L.M."/>
            <person name="Pace L.A."/>
            <person name="Fischer W.W."/>
        </authorList>
    </citation>
    <scope>NUCLEOTIDE SEQUENCE [LARGE SCALE GENOMIC DNA]</scope>
    <source>
        <strain evidence="8 9">P3M-1</strain>
    </source>
</reference>
<dbReference type="STRING" id="1134406.ADN00_03060"/>
<dbReference type="InterPro" id="IPR015892">
    <property type="entry name" value="Carbonic_anhydrase_CS"/>
</dbReference>
<comment type="similarity">
    <text evidence="1 7">Belongs to the beta-class carbonic anhydrase family.</text>
</comment>
<dbReference type="SMART" id="SM00947">
    <property type="entry name" value="Pro_CA"/>
    <property type="match status" value="1"/>
</dbReference>
<keyword evidence="3 6" id="KW-0862">Zinc</keyword>
<evidence type="ECO:0000313" key="8">
    <source>
        <dbReference type="EMBL" id="KPL79324.1"/>
    </source>
</evidence>
<gene>
    <name evidence="8" type="ORF">ADN00_03060</name>
</gene>
<sequence>MSAKPQITSQAALQQLQEGNRRFAAGTPLHPHQDETTRQRLISGQSPFAVVVGCSDSRIPPEILFDQGLGDLFVVRAAGNPACDMAQWSAEYAVDHLGAPLLVVLGHSGCGALTAAVQNAAAGQPASGLLALFDSAVREAQTRSGDLLENAIECEACQAAQQLAESGTILPAAIQAGKLLVKAAIYHQDSGLVEWL</sequence>
<evidence type="ECO:0000256" key="4">
    <source>
        <dbReference type="ARBA" id="ARBA00023239"/>
    </source>
</evidence>
<evidence type="ECO:0000256" key="3">
    <source>
        <dbReference type="ARBA" id="ARBA00022833"/>
    </source>
</evidence>
<dbReference type="PATRIC" id="fig|1134406.4.peg.2023"/>
<evidence type="ECO:0000256" key="1">
    <source>
        <dbReference type="ARBA" id="ARBA00006217"/>
    </source>
</evidence>
<dbReference type="PANTHER" id="PTHR11002">
    <property type="entry name" value="CARBONIC ANHYDRASE"/>
    <property type="match status" value="1"/>
</dbReference>
<keyword evidence="6" id="KW-0479">Metal-binding</keyword>
<evidence type="ECO:0000256" key="5">
    <source>
        <dbReference type="ARBA" id="ARBA00048348"/>
    </source>
</evidence>
<dbReference type="GO" id="GO:0004089">
    <property type="term" value="F:carbonate dehydratase activity"/>
    <property type="evidence" value="ECO:0007669"/>
    <property type="project" value="UniProtKB-UniRule"/>
</dbReference>
<comment type="function">
    <text evidence="7">Reversible hydration of carbon dioxide.</text>
</comment>
<evidence type="ECO:0000256" key="2">
    <source>
        <dbReference type="ARBA" id="ARBA00012925"/>
    </source>
</evidence>
<evidence type="ECO:0000256" key="7">
    <source>
        <dbReference type="RuleBase" id="RU003956"/>
    </source>
</evidence>
<organism evidence="8 9">
    <name type="scientific">Ornatilinea apprima</name>
    <dbReference type="NCBI Taxonomy" id="1134406"/>
    <lineage>
        <taxon>Bacteria</taxon>
        <taxon>Bacillati</taxon>
        <taxon>Chloroflexota</taxon>
        <taxon>Anaerolineae</taxon>
        <taxon>Anaerolineales</taxon>
        <taxon>Anaerolineaceae</taxon>
        <taxon>Ornatilinea</taxon>
    </lineage>
</organism>
<feature type="binding site" evidence="6">
    <location>
        <position position="56"/>
    </location>
    <ligand>
        <name>Zn(2+)</name>
        <dbReference type="ChEBI" id="CHEBI:29105"/>
    </ligand>
</feature>
<dbReference type="OrthoDB" id="9769739at2"/>
<proteinExistence type="inferred from homology"/>
<dbReference type="CDD" id="cd03378">
    <property type="entry name" value="beta_CA_cladeC"/>
    <property type="match status" value="1"/>
</dbReference>
<dbReference type="PROSITE" id="PS00705">
    <property type="entry name" value="PROK_CO2_ANHYDRASE_2"/>
    <property type="match status" value="1"/>
</dbReference>
<comment type="catalytic activity">
    <reaction evidence="5 7">
        <text>hydrogencarbonate + H(+) = CO2 + H2O</text>
        <dbReference type="Rhea" id="RHEA:10748"/>
        <dbReference type="ChEBI" id="CHEBI:15377"/>
        <dbReference type="ChEBI" id="CHEBI:15378"/>
        <dbReference type="ChEBI" id="CHEBI:16526"/>
        <dbReference type="ChEBI" id="CHEBI:17544"/>
        <dbReference type="EC" id="4.2.1.1"/>
    </reaction>
</comment>
<accession>A0A0P6XVK3</accession>
<dbReference type="GO" id="GO:0008270">
    <property type="term" value="F:zinc ion binding"/>
    <property type="evidence" value="ECO:0007669"/>
    <property type="project" value="UniProtKB-UniRule"/>
</dbReference>
<feature type="binding site" evidence="6">
    <location>
        <position position="107"/>
    </location>
    <ligand>
        <name>Zn(2+)</name>
        <dbReference type="ChEBI" id="CHEBI:29105"/>
    </ligand>
</feature>
<keyword evidence="4 7" id="KW-0456">Lyase</keyword>
<evidence type="ECO:0000313" key="9">
    <source>
        <dbReference type="Proteomes" id="UP000050417"/>
    </source>
</evidence>
<feature type="binding site" evidence="6">
    <location>
        <position position="110"/>
    </location>
    <ligand>
        <name>Zn(2+)</name>
        <dbReference type="ChEBI" id="CHEBI:29105"/>
    </ligand>
</feature>
<dbReference type="EC" id="4.2.1.1" evidence="2 7"/>
<dbReference type="RefSeq" id="WP_075061490.1">
    <property type="nucleotide sequence ID" value="NZ_LGCL01000014.1"/>
</dbReference>
<dbReference type="GO" id="GO:0015976">
    <property type="term" value="P:carbon utilization"/>
    <property type="evidence" value="ECO:0007669"/>
    <property type="project" value="InterPro"/>
</dbReference>
<dbReference type="AlphaFoldDB" id="A0A0P6XVK3"/>
<comment type="caution">
    <text evidence="8">The sequence shown here is derived from an EMBL/GenBank/DDBJ whole genome shotgun (WGS) entry which is preliminary data.</text>
</comment>
<evidence type="ECO:0000256" key="6">
    <source>
        <dbReference type="PIRSR" id="PIRSR601765-1"/>
    </source>
</evidence>
<feature type="binding site" evidence="6">
    <location>
        <position position="54"/>
    </location>
    <ligand>
        <name>Zn(2+)</name>
        <dbReference type="ChEBI" id="CHEBI:29105"/>
    </ligand>
</feature>
<keyword evidence="9" id="KW-1185">Reference proteome</keyword>
<dbReference type="PANTHER" id="PTHR11002:SF79">
    <property type="entry name" value="CARBONIC ANHYDRASE 2"/>
    <property type="match status" value="1"/>
</dbReference>
<dbReference type="InterPro" id="IPR036874">
    <property type="entry name" value="Carbonic_anhydrase_sf"/>
</dbReference>
<dbReference type="Proteomes" id="UP000050417">
    <property type="component" value="Unassembled WGS sequence"/>
</dbReference>
<dbReference type="Pfam" id="PF00484">
    <property type="entry name" value="Pro_CA"/>
    <property type="match status" value="1"/>
</dbReference>
<protein>
    <recommendedName>
        <fullName evidence="2 7">Carbonic anhydrase</fullName>
        <ecNumber evidence="2 7">4.2.1.1</ecNumber>
    </recommendedName>
    <alternativeName>
        <fullName evidence="7">Carbonate dehydratase</fullName>
    </alternativeName>
</protein>
<dbReference type="EMBL" id="LGCL01000014">
    <property type="protein sequence ID" value="KPL79324.1"/>
    <property type="molecule type" value="Genomic_DNA"/>
</dbReference>